<evidence type="ECO:0000256" key="8">
    <source>
        <dbReference type="ARBA" id="ARBA00023170"/>
    </source>
</evidence>
<dbReference type="InterPro" id="IPR036942">
    <property type="entry name" value="Beta-barrel_TonB_sf"/>
</dbReference>
<dbReference type="SUPFAM" id="SSF56935">
    <property type="entry name" value="Porins"/>
    <property type="match status" value="1"/>
</dbReference>
<evidence type="ECO:0000313" key="13">
    <source>
        <dbReference type="EMBL" id="MBA5604152.1"/>
    </source>
</evidence>
<gene>
    <name evidence="13" type="ORF">H3H36_02090</name>
</gene>
<keyword evidence="8 13" id="KW-0675">Receptor</keyword>
<dbReference type="GO" id="GO:0009279">
    <property type="term" value="C:cell outer membrane"/>
    <property type="evidence" value="ECO:0007669"/>
    <property type="project" value="UniProtKB-SubCell"/>
</dbReference>
<evidence type="ECO:0000256" key="3">
    <source>
        <dbReference type="ARBA" id="ARBA00022448"/>
    </source>
</evidence>
<evidence type="ECO:0000313" key="14">
    <source>
        <dbReference type="Proteomes" id="UP000566711"/>
    </source>
</evidence>
<evidence type="ECO:0000256" key="10">
    <source>
        <dbReference type="RuleBase" id="RU003357"/>
    </source>
</evidence>
<sequence length="711" mass="76575">MMSLAATVPLHGHAAELDTPAVPEVVISAPRASTATTGDNQHHHLADTAALLRGVAGVGLAGAGGVSSLPILHGLGDDRLRIQVDGMDLISACANHMNPPLSYLAPAQVDTLEVLNGVVPVSAGGDSIGGAIRVRSAEPRFAASGQGTLVEGQVSAYLRSNGNVRGGDVAASYANDTLSLRYSGATAQADNYVAGGDFKPATLPTGRPHQLAADEVGSSGFRSHNQSLAMAMRAGQQLLELRLGMQRMPYQGFPNQRMDMTGNDSEQVNLRHLAETSWGSVESRLYHEHTRHAMQFGQDKQYWYGPRRDIPGMPMDTAGHNSGASVRAEVRASARDTVRLGAEWQRYRLDDWWSPSGGGMAPDTFWNIRDGKRDRAGLYAEWDAHWNAQWFTQLGVRGERVSSDAGPVQGYNAMSAADMAAFNGRAHGRRDHNLDFTAQARYTPDAISAYALGLARKSRSPNLYERYSWATDGMSMNMVNLSGDGNGYVGDIGLRPEVAHTLSASAEFHDAAQQSWSLTLAPHYSYVHDYIDARCLKACRANSFVFLRWANQDACLYGADLSGHLLLARDGAFGRLNATGVLSYLRGKNTTAGDNLYNIMPLNARLSLAQSLGRWINTAELEAVAAKDRVSAVRNELKTAGYGLLHLRTRYAWKAAQLEVGVENALDRAYALPLGGAYVGQGKTMSQMGTPYGIAVPGKGRSFYVAVSATY</sequence>
<comment type="subcellular location">
    <subcellularLocation>
        <location evidence="1">Cell outer membrane</location>
        <topology evidence="1">Multi-pass membrane protein</topology>
    </subcellularLocation>
</comment>
<dbReference type="Gene3D" id="2.40.170.20">
    <property type="entry name" value="TonB-dependent receptor, beta-barrel domain"/>
    <property type="match status" value="1"/>
</dbReference>
<evidence type="ECO:0000259" key="12">
    <source>
        <dbReference type="Pfam" id="PF07715"/>
    </source>
</evidence>
<dbReference type="PANTHER" id="PTHR30069:SF49">
    <property type="entry name" value="OUTER MEMBRANE PROTEIN C"/>
    <property type="match status" value="1"/>
</dbReference>
<evidence type="ECO:0000256" key="7">
    <source>
        <dbReference type="ARBA" id="ARBA00023136"/>
    </source>
</evidence>
<keyword evidence="6 10" id="KW-0798">TonB box</keyword>
<dbReference type="PANTHER" id="PTHR30069">
    <property type="entry name" value="TONB-DEPENDENT OUTER MEMBRANE RECEPTOR"/>
    <property type="match status" value="1"/>
</dbReference>
<organism evidence="13 14">
    <name type="scientific">Rugamonas fusca</name>
    <dbReference type="NCBI Taxonomy" id="2758568"/>
    <lineage>
        <taxon>Bacteria</taxon>
        <taxon>Pseudomonadati</taxon>
        <taxon>Pseudomonadota</taxon>
        <taxon>Betaproteobacteria</taxon>
        <taxon>Burkholderiales</taxon>
        <taxon>Oxalobacteraceae</taxon>
        <taxon>Telluria group</taxon>
        <taxon>Rugamonas</taxon>
    </lineage>
</organism>
<evidence type="ECO:0000259" key="11">
    <source>
        <dbReference type="Pfam" id="PF00593"/>
    </source>
</evidence>
<protein>
    <submittedName>
        <fullName evidence="13">TonB-dependent receptor</fullName>
    </submittedName>
</protein>
<feature type="domain" description="TonB-dependent receptor plug" evidence="12">
    <location>
        <begin position="39"/>
        <end position="131"/>
    </location>
</feature>
<comment type="similarity">
    <text evidence="2 10">Belongs to the TonB-dependent receptor family.</text>
</comment>
<keyword evidence="7 10" id="KW-0472">Membrane</keyword>
<accession>A0A7W2EE75</accession>
<evidence type="ECO:0000256" key="1">
    <source>
        <dbReference type="ARBA" id="ARBA00004571"/>
    </source>
</evidence>
<evidence type="ECO:0000256" key="6">
    <source>
        <dbReference type="ARBA" id="ARBA00023077"/>
    </source>
</evidence>
<dbReference type="InterPro" id="IPR039426">
    <property type="entry name" value="TonB-dep_rcpt-like"/>
</dbReference>
<dbReference type="GO" id="GO:0044718">
    <property type="term" value="P:siderophore transmembrane transport"/>
    <property type="evidence" value="ECO:0007669"/>
    <property type="project" value="TreeGrafter"/>
</dbReference>
<evidence type="ECO:0000256" key="2">
    <source>
        <dbReference type="ARBA" id="ARBA00009810"/>
    </source>
</evidence>
<evidence type="ECO:0000256" key="5">
    <source>
        <dbReference type="ARBA" id="ARBA00022692"/>
    </source>
</evidence>
<dbReference type="Pfam" id="PF00593">
    <property type="entry name" value="TonB_dep_Rec_b-barrel"/>
    <property type="match status" value="1"/>
</dbReference>
<dbReference type="InterPro" id="IPR000531">
    <property type="entry name" value="Beta-barrel_TonB"/>
</dbReference>
<name>A0A7W2EE75_9BURK</name>
<reference evidence="13 14" key="1">
    <citation type="submission" date="2020-07" db="EMBL/GenBank/DDBJ databases">
        <title>Novel species isolated from subtropical streams in China.</title>
        <authorList>
            <person name="Lu H."/>
        </authorList>
    </citation>
    <scope>NUCLEOTIDE SEQUENCE [LARGE SCALE GENOMIC DNA]</scope>
    <source>
        <strain evidence="13 14">FT3S</strain>
    </source>
</reference>
<keyword evidence="9" id="KW-0998">Cell outer membrane</keyword>
<dbReference type="Pfam" id="PF07715">
    <property type="entry name" value="Plug"/>
    <property type="match status" value="1"/>
</dbReference>
<comment type="caution">
    <text evidence="13">The sequence shown here is derived from an EMBL/GenBank/DDBJ whole genome shotgun (WGS) entry which is preliminary data.</text>
</comment>
<dbReference type="InterPro" id="IPR012910">
    <property type="entry name" value="Plug_dom"/>
</dbReference>
<keyword evidence="5" id="KW-0812">Transmembrane</keyword>
<dbReference type="InterPro" id="IPR037066">
    <property type="entry name" value="Plug_dom_sf"/>
</dbReference>
<dbReference type="GO" id="GO:0015344">
    <property type="term" value="F:siderophore uptake transmembrane transporter activity"/>
    <property type="evidence" value="ECO:0007669"/>
    <property type="project" value="TreeGrafter"/>
</dbReference>
<dbReference type="Gene3D" id="2.170.130.10">
    <property type="entry name" value="TonB-dependent receptor, plug domain"/>
    <property type="match status" value="1"/>
</dbReference>
<keyword evidence="3" id="KW-0813">Transport</keyword>
<proteinExistence type="inferred from homology"/>
<keyword evidence="14" id="KW-1185">Reference proteome</keyword>
<keyword evidence="4" id="KW-1134">Transmembrane beta strand</keyword>
<feature type="domain" description="TonB-dependent receptor-like beta-barrel" evidence="11">
    <location>
        <begin position="254"/>
        <end position="664"/>
    </location>
</feature>
<dbReference type="EMBL" id="JACEZS010000001">
    <property type="protein sequence ID" value="MBA5604152.1"/>
    <property type="molecule type" value="Genomic_DNA"/>
</dbReference>
<dbReference type="AlphaFoldDB" id="A0A7W2EE75"/>
<evidence type="ECO:0000256" key="4">
    <source>
        <dbReference type="ARBA" id="ARBA00022452"/>
    </source>
</evidence>
<evidence type="ECO:0000256" key="9">
    <source>
        <dbReference type="ARBA" id="ARBA00023237"/>
    </source>
</evidence>
<dbReference type="Proteomes" id="UP000566711">
    <property type="component" value="Unassembled WGS sequence"/>
</dbReference>